<evidence type="ECO:0000259" key="1">
    <source>
        <dbReference type="Pfam" id="PF04773"/>
    </source>
</evidence>
<feature type="domain" description="FecR N-terminal" evidence="2">
    <location>
        <begin position="19"/>
        <end position="60"/>
    </location>
</feature>
<keyword evidence="4" id="KW-1185">Reference proteome</keyword>
<dbReference type="GO" id="GO:0016989">
    <property type="term" value="F:sigma factor antagonist activity"/>
    <property type="evidence" value="ECO:0007669"/>
    <property type="project" value="TreeGrafter"/>
</dbReference>
<name>A0A4Q9REG4_9GAMM</name>
<dbReference type="PANTHER" id="PTHR30273">
    <property type="entry name" value="PERIPLASMIC SIGNAL SENSOR AND SIGMA FACTOR ACTIVATOR FECR-RELATED"/>
    <property type="match status" value="1"/>
</dbReference>
<dbReference type="EMBL" id="QJUP01000002">
    <property type="protein sequence ID" value="TBU99185.1"/>
    <property type="molecule type" value="Genomic_DNA"/>
</dbReference>
<accession>A0A4Q9REG4</accession>
<comment type="caution">
    <text evidence="3">The sequence shown here is derived from an EMBL/GenBank/DDBJ whole genome shotgun (WGS) entry which is preliminary data.</text>
</comment>
<sequence length="324" mass="35654">MSERNLLAGGLPIDAKIADAAADWLTLLMSGEVSAAQLAEFQYWRQAHPDHERAWRHIENVTGRLRHLPGETVYRTLASVPPGCQRRAVVRGLFWVGALGASGLLVGRSGAWQQFSADYATATAERRTVQLPDGTRLLLNARSALDLAFDERQRGVRLLEGEVLVSTGHGDTRPFVVAAGPGRIQAQAGRFSVRRVSGQCRVAVFEGAVDLDAASQRRRLEAGQASDFDHKHIAAPVAAAEQDIAWSRGQLIADNQRLGDFIDELARYHHGLLRCDPAVAGLRLSGVFPLDDSERILQTLPRVLPVHIERRTRYWVTVLATERS</sequence>
<dbReference type="OrthoDB" id="1099576at2"/>
<feature type="domain" description="FecR protein" evidence="1">
    <location>
        <begin position="118"/>
        <end position="209"/>
    </location>
</feature>
<dbReference type="Pfam" id="PF16220">
    <property type="entry name" value="DUF4880"/>
    <property type="match status" value="1"/>
</dbReference>
<dbReference type="InterPro" id="IPR012373">
    <property type="entry name" value="Ferrdict_sens_TM"/>
</dbReference>
<proteinExistence type="predicted"/>
<dbReference type="Pfam" id="PF04773">
    <property type="entry name" value="FecR"/>
    <property type="match status" value="1"/>
</dbReference>
<dbReference type="PIRSF" id="PIRSF018266">
    <property type="entry name" value="FecR"/>
    <property type="match status" value="1"/>
</dbReference>
<dbReference type="InterPro" id="IPR006860">
    <property type="entry name" value="FecR"/>
</dbReference>
<dbReference type="InterPro" id="IPR032623">
    <property type="entry name" value="FecR_N"/>
</dbReference>
<dbReference type="AlphaFoldDB" id="A0A4Q9REG4"/>
<dbReference type="Proteomes" id="UP000292639">
    <property type="component" value="Unassembled WGS sequence"/>
</dbReference>
<protein>
    <submittedName>
        <fullName evidence="3">Iron dicitrate transport regulator FecR</fullName>
    </submittedName>
</protein>
<dbReference type="Gene3D" id="2.60.120.1440">
    <property type="match status" value="1"/>
</dbReference>
<evidence type="ECO:0000313" key="4">
    <source>
        <dbReference type="Proteomes" id="UP000292639"/>
    </source>
</evidence>
<evidence type="ECO:0000259" key="2">
    <source>
        <dbReference type="Pfam" id="PF16220"/>
    </source>
</evidence>
<evidence type="ECO:0000313" key="3">
    <source>
        <dbReference type="EMBL" id="TBU99185.1"/>
    </source>
</evidence>
<gene>
    <name evidence="3" type="ORF">DNJ96_02435</name>
</gene>
<organism evidence="3 4">
    <name type="scientific">Stutzerimonas kirkiae</name>
    <dbReference type="NCBI Taxonomy" id="2211392"/>
    <lineage>
        <taxon>Bacteria</taxon>
        <taxon>Pseudomonadati</taxon>
        <taxon>Pseudomonadota</taxon>
        <taxon>Gammaproteobacteria</taxon>
        <taxon>Pseudomonadales</taxon>
        <taxon>Pseudomonadaceae</taxon>
        <taxon>Stutzerimonas</taxon>
    </lineage>
</organism>
<dbReference type="RefSeq" id="WP_131182937.1">
    <property type="nucleotide sequence ID" value="NZ_QJUO01000001.1"/>
</dbReference>
<dbReference type="PANTHER" id="PTHR30273:SF2">
    <property type="entry name" value="PROTEIN FECR"/>
    <property type="match status" value="1"/>
</dbReference>
<reference evidence="3 4" key="1">
    <citation type="submission" date="2018-06" db="EMBL/GenBank/DDBJ databases">
        <title>Three novel Pseudomonas species isolated from symptomatic oak.</title>
        <authorList>
            <person name="Bueno-Gonzalez V."/>
            <person name="Brady C."/>
        </authorList>
    </citation>
    <scope>NUCLEOTIDE SEQUENCE [LARGE SCALE GENOMIC DNA]</scope>
    <source>
        <strain evidence="3 4">P17C</strain>
    </source>
</reference>